<reference evidence="2" key="1">
    <citation type="submission" date="2021-01" db="EMBL/GenBank/DDBJ databases">
        <title>Phytophthora aleatoria, a newly-described species from Pinus radiata is distinct from Phytophthora cactorum isolates based on comparative genomics.</title>
        <authorList>
            <person name="Mcdougal R."/>
            <person name="Panda P."/>
            <person name="Williams N."/>
            <person name="Studholme D.J."/>
        </authorList>
    </citation>
    <scope>NUCLEOTIDE SEQUENCE</scope>
    <source>
        <strain evidence="2">NZFS 4037</strain>
    </source>
</reference>
<keyword evidence="1" id="KW-0732">Signal</keyword>
<feature type="chain" id="PRO_5035310739" description="RxLR effector protein" evidence="1">
    <location>
        <begin position="21"/>
        <end position="126"/>
    </location>
</feature>
<accession>A0A8J5MIY9</accession>
<proteinExistence type="predicted"/>
<evidence type="ECO:0008006" key="4">
    <source>
        <dbReference type="Google" id="ProtNLM"/>
    </source>
</evidence>
<evidence type="ECO:0000313" key="2">
    <source>
        <dbReference type="EMBL" id="KAG6976382.1"/>
    </source>
</evidence>
<evidence type="ECO:0000256" key="1">
    <source>
        <dbReference type="SAM" id="SignalP"/>
    </source>
</evidence>
<protein>
    <recommendedName>
        <fullName evidence="4">RxLR effector protein</fullName>
    </recommendedName>
</protein>
<gene>
    <name evidence="2" type="ORF">JG688_00001396</name>
</gene>
<comment type="caution">
    <text evidence="2">The sequence shown here is derived from an EMBL/GenBank/DDBJ whole genome shotgun (WGS) entry which is preliminary data.</text>
</comment>
<keyword evidence="3" id="KW-1185">Reference proteome</keyword>
<feature type="signal peptide" evidence="1">
    <location>
        <begin position="1"/>
        <end position="20"/>
    </location>
</feature>
<dbReference type="Proteomes" id="UP000709295">
    <property type="component" value="Unassembled WGS sequence"/>
</dbReference>
<name>A0A8J5MIY9_9STRA</name>
<evidence type="ECO:0000313" key="3">
    <source>
        <dbReference type="Proteomes" id="UP000709295"/>
    </source>
</evidence>
<dbReference type="EMBL" id="JAENGY010000032">
    <property type="protein sequence ID" value="KAG6976382.1"/>
    <property type="molecule type" value="Genomic_DNA"/>
</dbReference>
<sequence length="126" mass="14975">MRSIWITAIAVSLAVAVGGAENTKFCAQDEKQRANKLHEQNTEPAKSCYRAANDDITTLDTSRLCPLPECVTWLNYMRKFECKFAFELEREREFCEFEYWDRIKQRYQQRSFIDGRRSRPEYDELT</sequence>
<dbReference type="AlphaFoldDB" id="A0A8J5MIY9"/>
<organism evidence="2 3">
    <name type="scientific">Phytophthora aleatoria</name>
    <dbReference type="NCBI Taxonomy" id="2496075"/>
    <lineage>
        <taxon>Eukaryota</taxon>
        <taxon>Sar</taxon>
        <taxon>Stramenopiles</taxon>
        <taxon>Oomycota</taxon>
        <taxon>Peronosporomycetes</taxon>
        <taxon>Peronosporales</taxon>
        <taxon>Peronosporaceae</taxon>
        <taxon>Phytophthora</taxon>
    </lineage>
</organism>